<protein>
    <submittedName>
        <fullName evidence="1">Uncharacterized protein</fullName>
    </submittedName>
</protein>
<keyword evidence="2" id="KW-1185">Reference proteome</keyword>
<gene>
    <name evidence="1" type="ORF">B0T18DRAFT_180213</name>
</gene>
<accession>A0AA40EPS2</accession>
<name>A0AA40EPS2_9PEZI</name>
<comment type="caution">
    <text evidence="1">The sequence shown here is derived from an EMBL/GenBank/DDBJ whole genome shotgun (WGS) entry which is preliminary data.</text>
</comment>
<dbReference type="EMBL" id="JAUKUD010000005">
    <property type="protein sequence ID" value="KAK0743274.1"/>
    <property type="molecule type" value="Genomic_DNA"/>
</dbReference>
<evidence type="ECO:0000313" key="2">
    <source>
        <dbReference type="Proteomes" id="UP001172155"/>
    </source>
</evidence>
<reference evidence="1" key="1">
    <citation type="submission" date="2023-06" db="EMBL/GenBank/DDBJ databases">
        <title>Genome-scale phylogeny and comparative genomics of the fungal order Sordariales.</title>
        <authorList>
            <consortium name="Lawrence Berkeley National Laboratory"/>
            <person name="Hensen N."/>
            <person name="Bonometti L."/>
            <person name="Westerberg I."/>
            <person name="Brannstrom I.O."/>
            <person name="Guillou S."/>
            <person name="Cros-Aarteil S."/>
            <person name="Calhoun S."/>
            <person name="Haridas S."/>
            <person name="Kuo A."/>
            <person name="Mondo S."/>
            <person name="Pangilinan J."/>
            <person name="Riley R."/>
            <person name="LaButti K."/>
            <person name="Andreopoulos B."/>
            <person name="Lipzen A."/>
            <person name="Chen C."/>
            <person name="Yanf M."/>
            <person name="Daum C."/>
            <person name="Ng V."/>
            <person name="Clum A."/>
            <person name="Steindorff A."/>
            <person name="Ohm R."/>
            <person name="Martin F."/>
            <person name="Silar P."/>
            <person name="Natvig D."/>
            <person name="Lalanne C."/>
            <person name="Gautier V."/>
            <person name="Ament-velasquez S.L."/>
            <person name="Kruys A."/>
            <person name="Hutchinson M.I."/>
            <person name="Powell A.J."/>
            <person name="Barry K."/>
            <person name="Miller A.N."/>
            <person name="Grigoriev I.V."/>
            <person name="Debuchy R."/>
            <person name="Gladieux P."/>
            <person name="Thoren M.H."/>
            <person name="Johannesson H."/>
        </authorList>
    </citation>
    <scope>NUCLEOTIDE SEQUENCE</scope>
    <source>
        <strain evidence="1">SMH3187-1</strain>
    </source>
</reference>
<dbReference type="AlphaFoldDB" id="A0AA40EPS2"/>
<organism evidence="1 2">
    <name type="scientific">Schizothecium vesticola</name>
    <dbReference type="NCBI Taxonomy" id="314040"/>
    <lineage>
        <taxon>Eukaryota</taxon>
        <taxon>Fungi</taxon>
        <taxon>Dikarya</taxon>
        <taxon>Ascomycota</taxon>
        <taxon>Pezizomycotina</taxon>
        <taxon>Sordariomycetes</taxon>
        <taxon>Sordariomycetidae</taxon>
        <taxon>Sordariales</taxon>
        <taxon>Schizotheciaceae</taxon>
        <taxon>Schizothecium</taxon>
    </lineage>
</organism>
<proteinExistence type="predicted"/>
<sequence length="224" mass="25270">MNKLPFRSCSVLRTILCVRFKDVIGPEKSWQDSRNLDLYLQGLGGLVRTRGYQKCFPVGSPPVPHTTDTTAMAGCPVAHRIHMASTTGSLCSPGPHFIAYRSSLPGIFKQGQTVHDRGHIFRIKTHPSAFRKITIHQTQSGSWAGGDVRRPKFSFMATCPTPKSILLVSVSQTWRSQLFPPSSRLPPLYPRWRHIIACAFSLRRSWYQHREDRQVMSTAGLRVD</sequence>
<dbReference type="Proteomes" id="UP001172155">
    <property type="component" value="Unassembled WGS sequence"/>
</dbReference>
<evidence type="ECO:0000313" key="1">
    <source>
        <dbReference type="EMBL" id="KAK0743274.1"/>
    </source>
</evidence>